<dbReference type="PANTHER" id="PTHR30005">
    <property type="entry name" value="EXOPOLYPHOSPHATASE"/>
    <property type="match status" value="1"/>
</dbReference>
<reference evidence="2 3" key="1">
    <citation type="submission" date="2019-09" db="EMBL/GenBank/DDBJ databases">
        <title>Geobacter sp. Red96, a novel strain isolated from paddy soil.</title>
        <authorList>
            <person name="Xu Z."/>
            <person name="Masuda Y."/>
            <person name="Itoh H."/>
            <person name="Senoo K."/>
        </authorList>
    </citation>
    <scope>NUCLEOTIDE SEQUENCE [LARGE SCALE GENOMIC DNA]</scope>
    <source>
        <strain evidence="2 3">Red96</strain>
    </source>
</reference>
<dbReference type="CDD" id="cd24054">
    <property type="entry name" value="ASKHA_NBD_AaPPX-GppA_MtPPX2-like"/>
    <property type="match status" value="1"/>
</dbReference>
<keyword evidence="3" id="KW-1185">Reference proteome</keyword>
<evidence type="ECO:0000259" key="1">
    <source>
        <dbReference type="Pfam" id="PF02541"/>
    </source>
</evidence>
<gene>
    <name evidence="2" type="ORF">F6V25_04220</name>
</gene>
<accession>A0A7J4ZT82</accession>
<dbReference type="AlphaFoldDB" id="A0A7J4ZT82"/>
<dbReference type="Proteomes" id="UP000420562">
    <property type="component" value="Unassembled WGS sequence"/>
</dbReference>
<dbReference type="SUPFAM" id="SSF53067">
    <property type="entry name" value="Actin-like ATPase domain"/>
    <property type="match status" value="2"/>
</dbReference>
<dbReference type="InterPro" id="IPR003695">
    <property type="entry name" value="Ppx_GppA_N"/>
</dbReference>
<proteinExistence type="predicted"/>
<dbReference type="GO" id="GO:0016462">
    <property type="term" value="F:pyrophosphatase activity"/>
    <property type="evidence" value="ECO:0007669"/>
    <property type="project" value="TreeGrafter"/>
</dbReference>
<dbReference type="Pfam" id="PF02541">
    <property type="entry name" value="Ppx-GppA"/>
    <property type="match status" value="1"/>
</dbReference>
<dbReference type="PANTHER" id="PTHR30005:SF0">
    <property type="entry name" value="RETROGRADE REGULATION PROTEIN 2"/>
    <property type="match status" value="1"/>
</dbReference>
<feature type="domain" description="Ppx/GppA phosphatase N-terminal" evidence="1">
    <location>
        <begin position="19"/>
        <end position="299"/>
    </location>
</feature>
<evidence type="ECO:0000313" key="2">
    <source>
        <dbReference type="EMBL" id="KAB0666631.1"/>
    </source>
</evidence>
<evidence type="ECO:0000313" key="3">
    <source>
        <dbReference type="Proteomes" id="UP000420562"/>
    </source>
</evidence>
<organism evidence="2 3">
    <name type="scientific">Oryzomonas japonica</name>
    <dbReference type="NCBI Taxonomy" id="2603858"/>
    <lineage>
        <taxon>Bacteria</taxon>
        <taxon>Pseudomonadati</taxon>
        <taxon>Thermodesulfobacteriota</taxon>
        <taxon>Desulfuromonadia</taxon>
        <taxon>Geobacterales</taxon>
        <taxon>Geobacteraceae</taxon>
        <taxon>Oryzomonas</taxon>
    </lineage>
</organism>
<dbReference type="Gene3D" id="3.30.420.150">
    <property type="entry name" value="Exopolyphosphatase. Domain 2"/>
    <property type="match status" value="1"/>
</dbReference>
<dbReference type="EMBL" id="VZQZ01000002">
    <property type="protein sequence ID" value="KAB0666631.1"/>
    <property type="molecule type" value="Genomic_DNA"/>
</dbReference>
<dbReference type="InterPro" id="IPR043129">
    <property type="entry name" value="ATPase_NBD"/>
</dbReference>
<sequence length="306" mass="32775">MGTRIAAIDFGTNTARLLVAEPRDDGFEHIHLEREIVRMGGGFTREEGLSGDAQRRGLDCLLRFAGIIGSLNVSHVRAVATSAVRDAVNGQAFVASILDKTGIELTVIDGIHEGELTLAGVLAGLDRRGEELLVFDVGGGSTEYTLARAGRAQFVRSLPMGVVRLTEGKVTPEAVSEKIGRELDLLVQEMATAHSRPTSGATLVGTAGTATTLAAIAMEMKDYDYRKVNNATISRRQIEAIYARLLPMTPEERLTIPGLEKGREDLIIAGTLIILHTMERFGFDTLKVSDYGLLEGLVVAGGIAGF</sequence>
<dbReference type="Gene3D" id="3.30.420.40">
    <property type="match status" value="1"/>
</dbReference>
<comment type="caution">
    <text evidence="2">The sequence shown here is derived from an EMBL/GenBank/DDBJ whole genome shotgun (WGS) entry which is preliminary data.</text>
</comment>
<dbReference type="RefSeq" id="WP_151127378.1">
    <property type="nucleotide sequence ID" value="NZ_VZQZ01000002.1"/>
</dbReference>
<name>A0A7J4ZT82_9BACT</name>
<protein>
    <submittedName>
        <fullName evidence="2">Exopolyphosphatase</fullName>
    </submittedName>
</protein>
<dbReference type="InterPro" id="IPR050273">
    <property type="entry name" value="GppA/Ppx_hydrolase"/>
</dbReference>